<evidence type="ECO:0000256" key="1">
    <source>
        <dbReference type="SAM" id="Coils"/>
    </source>
</evidence>
<reference evidence="3 4" key="1">
    <citation type="submission" date="2019-05" db="EMBL/GenBank/DDBJ databases">
        <authorList>
            <consortium name="Pathogen Informatics"/>
        </authorList>
    </citation>
    <scope>NUCLEOTIDE SEQUENCE [LARGE SCALE GENOMIC DNA]</scope>
    <source>
        <strain evidence="3 4">NCTC12204</strain>
    </source>
</reference>
<keyword evidence="1" id="KW-0175">Coiled coil</keyword>
<dbReference type="Proteomes" id="UP000352698">
    <property type="component" value="Unassembled WGS sequence"/>
</dbReference>
<sequence length="1031" mass="121284">MIGWIYQSEKTVIKGDFEVVESTNDYSKDLAEVLFANQDKLMDHTRRQQFFRNFLDHLPPAAKEKRLWNAIQEVTRNSEDFSFNSMWDQGSLSVHNLSKDSLEKAITDKMGKIALEVVKRTPDVQLLCYYDPKIKAYTPNDEMPVHQLYLAREELKERMSVFNRQGECSLNLPWKEKTSLENILSNGKTTLFYDPESSLNLKEAENINDYKNMIENFIYDHSLVLDNPYVRQDFLKNFSLYVPFEENGLTLGKEFQQVSTKFEHLLCDDFFDGLDAWIEEVAVILVRHNQNTQLLIPHELEDGFYNLQNDSGLNGRVFTFDHDHQLHVLPQEKPYTLLGPEIEQEPSIIDSHFLSQDVSPVELLQLTTSVKFKLTILSERFPHLKDQKMVTTVTNEFSQLTQQLEVLHRKVEQQSLADLNQFSENRSSIPASELAKLLKLSKDYIDYYSYYNENELIENKSHLWKDTKRKIENELNKRQREKAWREEAVAVNKLSENVICFSDDEINVKLKEASLQISMLNGSLNKNQTVKSLLNKWKDAQSKLIKEQSQRLSMKNYVQKELSYLSKEKLAEYANIAEQRINELKTKNFGDNALEQQISFWMRCKKSLLSELKSIEMLEKRKKNIAEFPFLYEQSTVEQTISWIDDHWGSFFDRSERTKNLLKKNLTICQEDLEFRAQADKLQSEINQRPVSEINAFLRALAERIVKIQTKLQEIKLNSSEYDWRDPYSAKKELEKWKSFVVEIYKSQAVLIQPDLYDKNTVEDKIKQLPSNNTTLFNLMARKRCEKDLALRSEAETIIENIKCKNTPEIVHILKKIEGQIEKIKVGINKLKVSNSELETEITKNQLMQEDEPIGERKDQLKILTQQLRAQRENQCYAQQNGEKQLDKWMEMIDEIERSLKTTNRINQAMGEKKNLEREIAELKARINALEKSNDRIEKKEFMLNQLPEKQNDRMEKLQCKSNSLTEELEKTHNFLFYVKNGAYLSKKFREPESPRKKRKLKERLASLWMRTVRQKDPKEKTGRVQSGRDH</sequence>
<feature type="compositionally biased region" description="Basic and acidic residues" evidence="2">
    <location>
        <begin position="1014"/>
        <end position="1031"/>
    </location>
</feature>
<dbReference type="EMBL" id="CABEEP010000001">
    <property type="protein sequence ID" value="VTQ58583.1"/>
    <property type="molecule type" value="Genomic_DNA"/>
</dbReference>
<dbReference type="RefSeq" id="WP_010736846.1">
    <property type="nucleotide sequence ID" value="NZ_MJDN01000003.1"/>
</dbReference>
<evidence type="ECO:0000313" key="3">
    <source>
        <dbReference type="EMBL" id="VTQ58583.1"/>
    </source>
</evidence>
<feature type="region of interest" description="Disordered" evidence="2">
    <location>
        <begin position="1011"/>
        <end position="1031"/>
    </location>
</feature>
<name>A0A7Z9DGS7_ENTHR</name>
<organism evidence="3 4">
    <name type="scientific">Enterococcus hirae</name>
    <dbReference type="NCBI Taxonomy" id="1354"/>
    <lineage>
        <taxon>Bacteria</taxon>
        <taxon>Bacillati</taxon>
        <taxon>Bacillota</taxon>
        <taxon>Bacilli</taxon>
        <taxon>Lactobacillales</taxon>
        <taxon>Enterococcaceae</taxon>
        <taxon>Enterococcus</taxon>
    </lineage>
</organism>
<gene>
    <name evidence="3" type="ORF">NCTC12204_00166</name>
</gene>
<feature type="coiled-coil region" evidence="1">
    <location>
        <begin position="899"/>
        <end position="940"/>
    </location>
</feature>
<evidence type="ECO:0000313" key="4">
    <source>
        <dbReference type="Proteomes" id="UP000352698"/>
    </source>
</evidence>
<dbReference type="AlphaFoldDB" id="A0A7Z9DGS7"/>
<protein>
    <submittedName>
        <fullName evidence="3">Uncharacterized protein</fullName>
    </submittedName>
</protein>
<comment type="caution">
    <text evidence="3">The sequence shown here is derived from an EMBL/GenBank/DDBJ whole genome shotgun (WGS) entry which is preliminary data.</text>
</comment>
<proteinExistence type="predicted"/>
<accession>A0A7Z9DGS7</accession>
<evidence type="ECO:0000256" key="2">
    <source>
        <dbReference type="SAM" id="MobiDB-lite"/>
    </source>
</evidence>